<dbReference type="Proteomes" id="UP000008043">
    <property type="component" value="Chromosome"/>
</dbReference>
<dbReference type="STRING" id="1214101.BN159_1468"/>
<feature type="transmembrane region" description="Helical" evidence="1">
    <location>
        <begin position="50"/>
        <end position="75"/>
    </location>
</feature>
<dbReference type="AlphaFoldDB" id="K4QY63"/>
<keyword evidence="1" id="KW-0472">Membrane</keyword>
<evidence type="ECO:0000313" key="2">
    <source>
        <dbReference type="EMBL" id="CCK25847.1"/>
    </source>
</evidence>
<accession>K4QY63</accession>
<keyword evidence="3" id="KW-1185">Reference proteome</keyword>
<dbReference type="KEGG" id="sdv:BN159_1468"/>
<dbReference type="EMBL" id="HE971709">
    <property type="protein sequence ID" value="CCK25847.1"/>
    <property type="molecule type" value="Genomic_DNA"/>
</dbReference>
<sequence length="345" mass="39168">MTLSPAGNPDGVRIFAKYARLWAVLVMLGATVVGVVLTLWGLLFDLDEEWSTALAAIGESVIASVFIYVMVSLFLDPVRQRLQAQELAGYAIDVAHSQFRERFEASLPSGVFESADVPKLAFREAFQVLLESSTRYDSKGGAAEFATFRLSQGAEKRAFRRLDQIRLCIIDPRAEECLRAHVVMRLRERRAVATQQRVDDDIATLQGRVFVSLTALHDLRVALPTTVYLHRDLPFFRCEMFDSGMFLTYYLDGTEYPENLQFSSKTRPYRAYHASLDMTRRFASKVIPFGTGVPHAIETDQQFGDLLTELGCTLPLDELRTLRDRRFEEFRSQLRAAGIDERDIF</sequence>
<keyword evidence="1" id="KW-1133">Transmembrane helix</keyword>
<organism evidence="2 3">
    <name type="scientific">Streptomyces davaonensis (strain DSM 101723 / JCM 4913 / KCC S-0913 / 768)</name>
    <dbReference type="NCBI Taxonomy" id="1214101"/>
    <lineage>
        <taxon>Bacteria</taxon>
        <taxon>Bacillati</taxon>
        <taxon>Actinomycetota</taxon>
        <taxon>Actinomycetes</taxon>
        <taxon>Kitasatosporales</taxon>
        <taxon>Streptomycetaceae</taxon>
        <taxon>Streptomyces</taxon>
    </lineage>
</organism>
<gene>
    <name evidence="2" type="ORF">BN159_1468</name>
</gene>
<protein>
    <submittedName>
        <fullName evidence="2">Uncharacterized protein</fullName>
    </submittedName>
</protein>
<reference evidence="2 3" key="1">
    <citation type="journal article" date="2012" name="J. Bacteriol.">
        <title>Genome sequence of the bacterium Streptomyces davawensis JCM 4913 and heterologous production of the unique antibiotic roseoflavin.</title>
        <authorList>
            <person name="Jankowitsch F."/>
            <person name="Schwarz J."/>
            <person name="Ruckert C."/>
            <person name="Gust B."/>
            <person name="Szczepanowski R."/>
            <person name="Blom J."/>
            <person name="Pelzer S."/>
            <person name="Kalinowski J."/>
            <person name="Mack M."/>
        </authorList>
    </citation>
    <scope>NUCLEOTIDE SEQUENCE [LARGE SCALE GENOMIC DNA]</scope>
    <source>
        <strain evidence="3">DSM 101723 / JCM 4913 / KCC S-0913 / 768</strain>
    </source>
</reference>
<dbReference type="PATRIC" id="fig|1214101.3.peg.1487"/>
<dbReference type="HOGENOM" id="CLU_803896_0_0_11"/>
<keyword evidence="1" id="KW-0812">Transmembrane</keyword>
<dbReference type="OrthoDB" id="9820086at2"/>
<dbReference type="RefSeq" id="WP_015656242.1">
    <property type="nucleotide sequence ID" value="NC_020504.1"/>
</dbReference>
<proteinExistence type="predicted"/>
<feature type="transmembrane region" description="Helical" evidence="1">
    <location>
        <begin position="21"/>
        <end position="44"/>
    </location>
</feature>
<evidence type="ECO:0000313" key="3">
    <source>
        <dbReference type="Proteomes" id="UP000008043"/>
    </source>
</evidence>
<evidence type="ECO:0000256" key="1">
    <source>
        <dbReference type="SAM" id="Phobius"/>
    </source>
</evidence>
<name>K4QY63_STRDJ</name>